<comment type="subcellular location">
    <subcellularLocation>
        <location evidence="7">Cytoplasm</location>
    </subcellularLocation>
</comment>
<evidence type="ECO:0000256" key="2">
    <source>
        <dbReference type="ARBA" id="ARBA00006604"/>
    </source>
</evidence>
<organism evidence="9 10">
    <name type="scientific">Cereibacter sphaeroides</name>
    <name type="common">Rhodobacter sphaeroides</name>
    <dbReference type="NCBI Taxonomy" id="1063"/>
    <lineage>
        <taxon>Bacteria</taxon>
        <taxon>Pseudomonadati</taxon>
        <taxon>Pseudomonadota</taxon>
        <taxon>Alphaproteobacteria</taxon>
        <taxon>Rhodobacterales</taxon>
        <taxon>Paracoccaceae</taxon>
        <taxon>Cereibacter</taxon>
    </lineage>
</organism>
<dbReference type="GO" id="GO:0097367">
    <property type="term" value="F:carbohydrate derivative binding"/>
    <property type="evidence" value="ECO:0007669"/>
    <property type="project" value="InterPro"/>
</dbReference>
<dbReference type="NCBIfam" id="NF001211">
    <property type="entry name" value="PRK00179.1"/>
    <property type="match status" value="1"/>
</dbReference>
<dbReference type="PANTHER" id="PTHR11469">
    <property type="entry name" value="GLUCOSE-6-PHOSPHATE ISOMERASE"/>
    <property type="match status" value="1"/>
</dbReference>
<dbReference type="PROSITE" id="PS00765">
    <property type="entry name" value="P_GLUCOSE_ISOMERASE_1"/>
    <property type="match status" value="1"/>
</dbReference>
<comment type="pathway">
    <text evidence="7">Carbohydrate biosynthesis; gluconeogenesis.</text>
</comment>
<dbReference type="EMBL" id="QFQS01000001">
    <property type="protein sequence ID" value="PZQ99472.1"/>
    <property type="molecule type" value="Genomic_DNA"/>
</dbReference>
<feature type="active site" evidence="7">
    <location>
        <position position="371"/>
    </location>
</feature>
<dbReference type="EC" id="5.3.1.9" evidence="7"/>
<dbReference type="SUPFAM" id="SSF53697">
    <property type="entry name" value="SIS domain"/>
    <property type="match status" value="1"/>
</dbReference>
<reference evidence="9 10" key="1">
    <citation type="submission" date="2017-08" db="EMBL/GenBank/DDBJ databases">
        <title>Infants hospitalized years apart are colonized by the same room-sourced microbial strains.</title>
        <authorList>
            <person name="Brooks B."/>
            <person name="Olm M.R."/>
            <person name="Firek B.A."/>
            <person name="Baker R."/>
            <person name="Thomas B.C."/>
            <person name="Morowitz M.J."/>
            <person name="Banfield J.F."/>
        </authorList>
    </citation>
    <scope>NUCLEOTIDE SEQUENCE [LARGE SCALE GENOMIC DNA]</scope>
    <source>
        <strain evidence="9">S2_003_000_R2_11</strain>
    </source>
</reference>
<evidence type="ECO:0000256" key="3">
    <source>
        <dbReference type="ARBA" id="ARBA00022432"/>
    </source>
</evidence>
<comment type="caution">
    <text evidence="9">The sequence shown here is derived from an EMBL/GenBank/DDBJ whole genome shotgun (WGS) entry which is preliminary data.</text>
</comment>
<dbReference type="Gene3D" id="3.40.50.10490">
    <property type="entry name" value="Glucose-6-phosphate isomerase like protein, domain 1"/>
    <property type="match status" value="2"/>
</dbReference>
<dbReference type="GO" id="GO:0005829">
    <property type="term" value="C:cytosol"/>
    <property type="evidence" value="ECO:0007669"/>
    <property type="project" value="TreeGrafter"/>
</dbReference>
<dbReference type="InterPro" id="IPR035482">
    <property type="entry name" value="SIS_PGI_2"/>
</dbReference>
<dbReference type="Gene3D" id="1.10.1390.10">
    <property type="match status" value="1"/>
</dbReference>
<dbReference type="GO" id="GO:0006094">
    <property type="term" value="P:gluconeogenesis"/>
    <property type="evidence" value="ECO:0007669"/>
    <property type="project" value="UniProtKB-UniRule"/>
</dbReference>
<sequence>MDALWKRLAAHRQQVKGRRILDLFDAGRAHGFSTRLDDMLFDYSKTNIDDETFDLLIELAESARVTAKRDAMFSGAKINETEGRAVLHTALRNLDLAVMIDGKDVMEPVRQTHARMKAFASDVRTGHFQGQGGPITDVVNIGIGGSDLGPAMACIALSPYADGPRCHFISNVDGANAHDVLAGLNSETTLVIVASKTFTTIETMTNAETAKRWMAAKVTDPGKQFAAVSTAADKTAAFGIDPSRVFGFEDWVGGRYSMWGPIGLSLMLSIGPEDFDRFLAGGAAMDHHFRTSPLRQNMPVLLALVGIWHNQVCGYATRAVLPYDQRLSRLPAYLQQLEMESNGKSVAMDGSSLEVNSGPVVWGEPGTNGQHAFYQLIHQGTRVVPCEFMLAKEGHEPALAHQHLLLIANCLAQSEALMRGRTLEEATAIMAKKGLTGAELDRQARHRVFPGNRPSTTLAYKTLDPYTLGRIIALYEHRVFVEGVILGINSYDQWGVELGKELALALQPILEGKESAEGKDGSTKQLVDYLRG</sequence>
<dbReference type="UniPathway" id="UPA00109">
    <property type="reaction ID" value="UER00181"/>
</dbReference>
<dbReference type="GO" id="GO:0004347">
    <property type="term" value="F:glucose-6-phosphate isomerase activity"/>
    <property type="evidence" value="ECO:0007669"/>
    <property type="project" value="UniProtKB-UniRule"/>
</dbReference>
<dbReference type="CDD" id="cd05015">
    <property type="entry name" value="SIS_PGI_1"/>
    <property type="match status" value="1"/>
</dbReference>
<accession>A0A2W5SF21</accession>
<dbReference type="Proteomes" id="UP000248975">
    <property type="component" value="Unassembled WGS sequence"/>
</dbReference>
<dbReference type="AlphaFoldDB" id="A0A2W5SF21"/>
<name>A0A2W5SF21_CERSP</name>
<dbReference type="InterPro" id="IPR035476">
    <property type="entry name" value="SIS_PGI_1"/>
</dbReference>
<dbReference type="GO" id="GO:0006096">
    <property type="term" value="P:glycolytic process"/>
    <property type="evidence" value="ECO:0007669"/>
    <property type="project" value="UniProtKB-UniRule"/>
</dbReference>
<dbReference type="PROSITE" id="PS51463">
    <property type="entry name" value="P_GLUCOSE_ISOMERASE_3"/>
    <property type="match status" value="1"/>
</dbReference>
<dbReference type="InterPro" id="IPR046348">
    <property type="entry name" value="SIS_dom_sf"/>
</dbReference>
<evidence type="ECO:0000256" key="6">
    <source>
        <dbReference type="ARBA" id="ARBA00029321"/>
    </source>
</evidence>
<protein>
    <recommendedName>
        <fullName evidence="7">Glucose-6-phosphate isomerase</fullName>
        <shortName evidence="7">GPI</shortName>
        <ecNumber evidence="7">5.3.1.9</ecNumber>
    </recommendedName>
    <alternativeName>
        <fullName evidence="7">Phosphoglucose isomerase</fullName>
        <shortName evidence="7">PGI</shortName>
    </alternativeName>
    <alternativeName>
        <fullName evidence="7">Phosphohexose isomerase</fullName>
        <shortName evidence="7">PHI</shortName>
    </alternativeName>
</protein>
<keyword evidence="3 7" id="KW-0312">Gluconeogenesis</keyword>
<feature type="active site" description="Proton donor" evidence="7">
    <location>
        <position position="340"/>
    </location>
</feature>
<proteinExistence type="inferred from homology"/>
<dbReference type="UniPathway" id="UPA00138"/>
<evidence type="ECO:0000313" key="9">
    <source>
        <dbReference type="EMBL" id="PZQ99472.1"/>
    </source>
</evidence>
<keyword evidence="4 7" id="KW-0324">Glycolysis</keyword>
<dbReference type="GO" id="GO:0051156">
    <property type="term" value="P:glucose 6-phosphate metabolic process"/>
    <property type="evidence" value="ECO:0007669"/>
    <property type="project" value="TreeGrafter"/>
</dbReference>
<dbReference type="InterPro" id="IPR023096">
    <property type="entry name" value="G6P_Isomerase_C"/>
</dbReference>
<dbReference type="GO" id="GO:0048029">
    <property type="term" value="F:monosaccharide binding"/>
    <property type="evidence" value="ECO:0007669"/>
    <property type="project" value="TreeGrafter"/>
</dbReference>
<dbReference type="Pfam" id="PF00342">
    <property type="entry name" value="PGI"/>
    <property type="match status" value="1"/>
</dbReference>
<dbReference type="PRINTS" id="PR00662">
    <property type="entry name" value="G6PISOMERASE"/>
</dbReference>
<evidence type="ECO:0000256" key="7">
    <source>
        <dbReference type="HAMAP-Rule" id="MF_00473"/>
    </source>
</evidence>
<evidence type="ECO:0000256" key="5">
    <source>
        <dbReference type="ARBA" id="ARBA00023235"/>
    </source>
</evidence>
<dbReference type="CDD" id="cd05016">
    <property type="entry name" value="SIS_PGI_2"/>
    <property type="match status" value="1"/>
</dbReference>
<evidence type="ECO:0000256" key="8">
    <source>
        <dbReference type="RuleBase" id="RU000612"/>
    </source>
</evidence>
<dbReference type="PROSITE" id="PS00174">
    <property type="entry name" value="P_GLUCOSE_ISOMERASE_2"/>
    <property type="match status" value="1"/>
</dbReference>
<keyword evidence="7" id="KW-0963">Cytoplasm</keyword>
<evidence type="ECO:0000256" key="4">
    <source>
        <dbReference type="ARBA" id="ARBA00023152"/>
    </source>
</evidence>
<dbReference type="PANTHER" id="PTHR11469:SF1">
    <property type="entry name" value="GLUCOSE-6-PHOSPHATE ISOMERASE"/>
    <property type="match status" value="1"/>
</dbReference>
<dbReference type="HAMAP" id="MF_00473">
    <property type="entry name" value="G6P_isomerase"/>
    <property type="match status" value="1"/>
</dbReference>
<evidence type="ECO:0000313" key="10">
    <source>
        <dbReference type="Proteomes" id="UP000248975"/>
    </source>
</evidence>
<feature type="active site" evidence="7">
    <location>
        <position position="500"/>
    </location>
</feature>
<dbReference type="InterPro" id="IPR018189">
    <property type="entry name" value="Phosphoglucose_isomerase_CS"/>
</dbReference>
<comment type="similarity">
    <text evidence="2 7 8">Belongs to the GPI family.</text>
</comment>
<keyword evidence="5 7" id="KW-0413">Isomerase</keyword>
<comment type="function">
    <text evidence="7">Catalyzes the reversible isomerization of glucose-6-phosphate to fructose-6-phosphate.</text>
</comment>
<comment type="catalytic activity">
    <reaction evidence="6 7 8">
        <text>alpha-D-glucose 6-phosphate = beta-D-fructose 6-phosphate</text>
        <dbReference type="Rhea" id="RHEA:11816"/>
        <dbReference type="ChEBI" id="CHEBI:57634"/>
        <dbReference type="ChEBI" id="CHEBI:58225"/>
        <dbReference type="EC" id="5.3.1.9"/>
    </reaction>
</comment>
<gene>
    <name evidence="7" type="primary">pgi</name>
    <name evidence="9" type="ORF">DI533_02025</name>
</gene>
<dbReference type="InterPro" id="IPR001672">
    <property type="entry name" value="G6P_Isomerase"/>
</dbReference>
<evidence type="ECO:0000256" key="1">
    <source>
        <dbReference type="ARBA" id="ARBA00004926"/>
    </source>
</evidence>
<comment type="pathway">
    <text evidence="1 7 8">Carbohydrate degradation; glycolysis; D-glyceraldehyde 3-phosphate and glycerone phosphate from D-glucose: step 2/4.</text>
</comment>